<dbReference type="GO" id="GO:0005737">
    <property type="term" value="C:cytoplasm"/>
    <property type="evidence" value="ECO:0007669"/>
    <property type="project" value="TreeGrafter"/>
</dbReference>
<dbReference type="Proteomes" id="UP000034569">
    <property type="component" value="Unassembled WGS sequence"/>
</dbReference>
<dbReference type="InterPro" id="IPR015421">
    <property type="entry name" value="PyrdxlP-dep_Trfase_major"/>
</dbReference>
<dbReference type="GO" id="GO:0003961">
    <property type="term" value="F:O-acetylhomoserine aminocarboxypropyltransferase activity"/>
    <property type="evidence" value="ECO:0007669"/>
    <property type="project" value="TreeGrafter"/>
</dbReference>
<dbReference type="GO" id="GO:0006535">
    <property type="term" value="P:cysteine biosynthetic process from serine"/>
    <property type="evidence" value="ECO:0007669"/>
    <property type="project" value="TreeGrafter"/>
</dbReference>
<dbReference type="CDD" id="cd00614">
    <property type="entry name" value="CGS_like"/>
    <property type="match status" value="1"/>
</dbReference>
<dbReference type="SUPFAM" id="SSF53383">
    <property type="entry name" value="PLP-dependent transferases"/>
    <property type="match status" value="1"/>
</dbReference>
<dbReference type="PATRIC" id="fig|1618619.3.peg.469"/>
<proteinExistence type="inferred from homology"/>
<dbReference type="PIRSF" id="PIRSF001434">
    <property type="entry name" value="CGS"/>
    <property type="match status" value="1"/>
</dbReference>
<dbReference type="PANTHER" id="PTHR43797:SF2">
    <property type="entry name" value="HOMOCYSTEINE_CYSTEINE SYNTHASE"/>
    <property type="match status" value="1"/>
</dbReference>
<evidence type="ECO:0000256" key="2">
    <source>
        <dbReference type="ARBA" id="ARBA00009077"/>
    </source>
</evidence>
<dbReference type="Gene3D" id="3.90.1150.10">
    <property type="entry name" value="Aspartate Aminotransferase, domain 1"/>
    <property type="match status" value="1"/>
</dbReference>
<evidence type="ECO:0000256" key="5">
    <source>
        <dbReference type="PIRSR" id="PIRSR001434-2"/>
    </source>
</evidence>
<dbReference type="EMBL" id="LCLU01000025">
    <property type="protein sequence ID" value="KKU21554.1"/>
    <property type="molecule type" value="Genomic_DNA"/>
</dbReference>
<dbReference type="PANTHER" id="PTHR43797">
    <property type="entry name" value="HOMOCYSTEINE/CYSTEINE SYNTHASE"/>
    <property type="match status" value="1"/>
</dbReference>
<comment type="similarity">
    <text evidence="2 6">Belongs to the trans-sulfuration enzymes family.</text>
</comment>
<dbReference type="Pfam" id="PF01053">
    <property type="entry name" value="Cys_Met_Meta_PP"/>
    <property type="match status" value="1"/>
</dbReference>
<dbReference type="InterPro" id="IPR006235">
    <property type="entry name" value="OAc-hSer/O-AcSer_sulfhydrylase"/>
</dbReference>
<reference evidence="7 8" key="1">
    <citation type="journal article" date="2015" name="Nature">
        <title>rRNA introns, odd ribosomes, and small enigmatic genomes across a large radiation of phyla.</title>
        <authorList>
            <person name="Brown C.T."/>
            <person name="Hug L.A."/>
            <person name="Thomas B.C."/>
            <person name="Sharon I."/>
            <person name="Castelle C.J."/>
            <person name="Singh A."/>
            <person name="Wilkins M.J."/>
            <person name="Williams K.H."/>
            <person name="Banfield J.F."/>
        </authorList>
    </citation>
    <scope>NUCLEOTIDE SEQUENCE [LARGE SCALE GENOMIC DNA]</scope>
</reference>
<dbReference type="GO" id="GO:0071269">
    <property type="term" value="P:L-homocysteine biosynthetic process"/>
    <property type="evidence" value="ECO:0007669"/>
    <property type="project" value="TreeGrafter"/>
</dbReference>
<feature type="modified residue" description="N6-(pyridoxal phosphate)lysine" evidence="5">
    <location>
        <position position="209"/>
    </location>
</feature>
<accession>A0A0G1NLT4</accession>
<evidence type="ECO:0000313" key="7">
    <source>
        <dbReference type="EMBL" id="KKU21554.1"/>
    </source>
</evidence>
<evidence type="ECO:0000256" key="6">
    <source>
        <dbReference type="RuleBase" id="RU362118"/>
    </source>
</evidence>
<dbReference type="GO" id="GO:0004124">
    <property type="term" value="F:cysteine synthase activity"/>
    <property type="evidence" value="ECO:0007669"/>
    <property type="project" value="TreeGrafter"/>
</dbReference>
<gene>
    <name evidence="7" type="ORF">UX33_C0025G0007</name>
</gene>
<keyword evidence="3" id="KW-0808">Transferase</keyword>
<keyword evidence="7" id="KW-0378">Hydrolase</keyword>
<dbReference type="InterPro" id="IPR015424">
    <property type="entry name" value="PyrdxlP-dep_Trfase"/>
</dbReference>
<organism evidence="7 8">
    <name type="scientific">Candidatus Azambacteria bacterium GW2011_GWC1_46_13</name>
    <dbReference type="NCBI Taxonomy" id="1618619"/>
    <lineage>
        <taxon>Bacteria</taxon>
        <taxon>Candidatus Azamiibacteriota</taxon>
    </lineage>
</organism>
<comment type="caution">
    <text evidence="7">The sequence shown here is derived from an EMBL/GenBank/DDBJ whole genome shotgun (WGS) entry which is preliminary data.</text>
</comment>
<dbReference type="InterPro" id="IPR000277">
    <property type="entry name" value="Cys/Met-Metab_PyrdxlP-dep_enz"/>
</dbReference>
<dbReference type="FunFam" id="3.90.1150.10:FF:000033">
    <property type="entry name" value="Cystathionine gamma-synthase"/>
    <property type="match status" value="1"/>
</dbReference>
<dbReference type="FunFam" id="3.40.640.10:FF:000046">
    <property type="entry name" value="Cystathionine gamma-lyase"/>
    <property type="match status" value="1"/>
</dbReference>
<dbReference type="InterPro" id="IPR015422">
    <property type="entry name" value="PyrdxlP-dep_Trfase_small"/>
</dbReference>
<sequence>MKKKARLETLLISGGYNGDEKTGSLAIPIYRTAAYAFKDTEDARRLFAGEKEGFIYSRINNPTVDILEKRMALAEGGEAGLAASSGMAAILLVAAHLAKNGGEIVSSDRIYGGTFNLFNKTLRGLNVCARFVKNPYQIDDWAREISANTRFLYVETPSNPTLDILDIQKLAGLAKERRLILVVDNTVATPALQTPLKLGADIVIHSLTKYIAGNGTDIGGMIVGKKELIDKIRQEEYRDFGPCLNPEAAWLFLLGLETLTLRMRKHCQNALKVAKFLRKHPKVLKVNYPGLPDHPLHAIGKKQMKGFSGLLSFELKGTFEQAKKFIESLSLCRHVANLGDSKTLAIHPASTTHEQLGIEGRKQAKIPETMIRMSIGLENAADIIEDVKSALSKI</sequence>
<evidence type="ECO:0000256" key="1">
    <source>
        <dbReference type="ARBA" id="ARBA00001933"/>
    </source>
</evidence>
<dbReference type="Gene3D" id="3.40.640.10">
    <property type="entry name" value="Type I PLP-dependent aspartate aminotransferase-like (Major domain)"/>
    <property type="match status" value="1"/>
</dbReference>
<dbReference type="AlphaFoldDB" id="A0A0G1NLT4"/>
<evidence type="ECO:0000256" key="3">
    <source>
        <dbReference type="ARBA" id="ARBA00022679"/>
    </source>
</evidence>
<evidence type="ECO:0000256" key="4">
    <source>
        <dbReference type="ARBA" id="ARBA00022898"/>
    </source>
</evidence>
<protein>
    <submittedName>
        <fullName evidence="7">O-acetylhomoserine sulfhydrolase</fullName>
    </submittedName>
</protein>
<comment type="cofactor">
    <cofactor evidence="1 6">
        <name>pyridoxal 5'-phosphate</name>
        <dbReference type="ChEBI" id="CHEBI:597326"/>
    </cofactor>
</comment>
<dbReference type="GO" id="GO:0030170">
    <property type="term" value="F:pyridoxal phosphate binding"/>
    <property type="evidence" value="ECO:0007669"/>
    <property type="project" value="InterPro"/>
</dbReference>
<name>A0A0G1NLT4_9BACT</name>
<evidence type="ECO:0000313" key="8">
    <source>
        <dbReference type="Proteomes" id="UP000034569"/>
    </source>
</evidence>
<dbReference type="GO" id="GO:0016787">
    <property type="term" value="F:hydrolase activity"/>
    <property type="evidence" value="ECO:0007669"/>
    <property type="project" value="UniProtKB-KW"/>
</dbReference>
<dbReference type="GO" id="GO:0019346">
    <property type="term" value="P:transsulfuration"/>
    <property type="evidence" value="ECO:0007669"/>
    <property type="project" value="InterPro"/>
</dbReference>
<keyword evidence="4 5" id="KW-0663">Pyridoxal phosphate</keyword>